<dbReference type="PANTHER" id="PTHR48098:SF1">
    <property type="entry name" value="DIACYLGLYCEROL ACYLTRANSFERASE_MYCOLYLTRANSFERASE AG85A"/>
    <property type="match status" value="1"/>
</dbReference>
<organism evidence="1 2">
    <name type="scientific">Sphaerochaeta pleomorpha (strain ATCC BAA-1885 / DSM 22778 / Grapes)</name>
    <dbReference type="NCBI Taxonomy" id="158190"/>
    <lineage>
        <taxon>Bacteria</taxon>
        <taxon>Pseudomonadati</taxon>
        <taxon>Spirochaetota</taxon>
        <taxon>Spirochaetia</taxon>
        <taxon>Spirochaetales</taxon>
        <taxon>Sphaerochaetaceae</taxon>
        <taxon>Sphaerochaeta</taxon>
    </lineage>
</organism>
<dbReference type="KEGG" id="sgp:SpiGrapes_2287"/>
<dbReference type="GO" id="GO:0016747">
    <property type="term" value="F:acyltransferase activity, transferring groups other than amino-acyl groups"/>
    <property type="evidence" value="ECO:0007669"/>
    <property type="project" value="TreeGrafter"/>
</dbReference>
<dbReference type="AlphaFoldDB" id="G8QSD3"/>
<dbReference type="InterPro" id="IPR050583">
    <property type="entry name" value="Mycobacterial_A85_antigen"/>
</dbReference>
<dbReference type="EMBL" id="CP003155">
    <property type="protein sequence ID" value="AEV30063.1"/>
    <property type="molecule type" value="Genomic_DNA"/>
</dbReference>
<reference evidence="1 2" key="1">
    <citation type="submission" date="2011-11" db="EMBL/GenBank/DDBJ databases">
        <title>Complete sequence of Spirochaeta sp. grapes.</title>
        <authorList>
            <consortium name="US DOE Joint Genome Institute"/>
            <person name="Lucas S."/>
            <person name="Han J."/>
            <person name="Lapidus A."/>
            <person name="Cheng J.-F."/>
            <person name="Goodwin L."/>
            <person name="Pitluck S."/>
            <person name="Peters L."/>
            <person name="Ovchinnikova G."/>
            <person name="Munk A.C."/>
            <person name="Detter J.C."/>
            <person name="Han C."/>
            <person name="Tapia R."/>
            <person name="Land M."/>
            <person name="Hauser L."/>
            <person name="Kyrpides N."/>
            <person name="Ivanova N."/>
            <person name="Pagani I."/>
            <person name="Ritalahtilisa K."/>
            <person name="Loeffler F."/>
            <person name="Woyke T."/>
        </authorList>
    </citation>
    <scope>NUCLEOTIDE SEQUENCE [LARGE SCALE GENOMIC DNA]</scope>
    <source>
        <strain evidence="2">ATCC BAA-1885 / DSM 22778 / Grapes</strain>
    </source>
</reference>
<dbReference type="PANTHER" id="PTHR48098">
    <property type="entry name" value="ENTEROCHELIN ESTERASE-RELATED"/>
    <property type="match status" value="1"/>
</dbReference>
<dbReference type="Pfam" id="PF00756">
    <property type="entry name" value="Esterase"/>
    <property type="match status" value="1"/>
</dbReference>
<evidence type="ECO:0000313" key="2">
    <source>
        <dbReference type="Proteomes" id="UP000005632"/>
    </source>
</evidence>
<dbReference type="Gene3D" id="3.40.50.1820">
    <property type="entry name" value="alpha/beta hydrolase"/>
    <property type="match status" value="1"/>
</dbReference>
<dbReference type="eggNOG" id="COG0627">
    <property type="taxonomic scope" value="Bacteria"/>
</dbReference>
<dbReference type="InterPro" id="IPR029058">
    <property type="entry name" value="AB_hydrolase_fold"/>
</dbReference>
<protein>
    <submittedName>
        <fullName evidence="1">Putative esterase</fullName>
    </submittedName>
</protein>
<accession>G8QSD3</accession>
<dbReference type="InterPro" id="IPR000801">
    <property type="entry name" value="Esterase-like"/>
</dbReference>
<evidence type="ECO:0000313" key="1">
    <source>
        <dbReference type="EMBL" id="AEV30063.1"/>
    </source>
</evidence>
<name>G8QSD3_SPHPG</name>
<dbReference type="RefSeq" id="WP_014270904.1">
    <property type="nucleotide sequence ID" value="NC_016633.1"/>
</dbReference>
<dbReference type="SUPFAM" id="SSF53474">
    <property type="entry name" value="alpha/beta-Hydrolases"/>
    <property type="match status" value="1"/>
</dbReference>
<dbReference type="Proteomes" id="UP000005632">
    <property type="component" value="Chromosome"/>
</dbReference>
<gene>
    <name evidence="1" type="ordered locus">SpiGrapes_2287</name>
</gene>
<dbReference type="STRING" id="158190.SpiGrapes_2287"/>
<dbReference type="OrthoDB" id="9803578at2"/>
<dbReference type="HOGENOM" id="CLU_037618_3_0_12"/>
<sequence length="263" mass="29758">MILQGSFFSTYLEMETGLSIYLPNKALGSQAHKVIYLLHGLCGNNADWLNYTMLPVFAERYDAIFIMGEVGRSFYTDMQYGQKYFSYYAKELPQVVKNVFNISAKREDTFAIGASMGGYGALKLAFSNPGEYGGCAAFSPACLFLKEGLGIMENNTSEQNNQLFGKQLVQDFQAIFGQDFCSKPEFELTELAQRAFLKGESPSLYLSCGTEDSFLEENRRFNNVLHTMGSPCTFEERTGEHNWIFFNQALEKALEFFFPIQET</sequence>
<proteinExistence type="predicted"/>
<keyword evidence="2" id="KW-1185">Reference proteome</keyword>